<evidence type="ECO:0008006" key="2">
    <source>
        <dbReference type="Google" id="ProtNLM"/>
    </source>
</evidence>
<accession>A0A0F9EX31</accession>
<dbReference type="PANTHER" id="PTHR30244:SF34">
    <property type="entry name" value="DTDP-4-AMINO-4,6-DIDEOXYGALACTOSE TRANSAMINASE"/>
    <property type="match status" value="1"/>
</dbReference>
<evidence type="ECO:0000313" key="1">
    <source>
        <dbReference type="EMBL" id="KKL78663.1"/>
    </source>
</evidence>
<dbReference type="InterPro" id="IPR015422">
    <property type="entry name" value="PyrdxlP-dep_Trfase_small"/>
</dbReference>
<proteinExistence type="predicted"/>
<dbReference type="InterPro" id="IPR015421">
    <property type="entry name" value="PyrdxlP-dep_Trfase_major"/>
</dbReference>
<dbReference type="GO" id="GO:0000271">
    <property type="term" value="P:polysaccharide biosynthetic process"/>
    <property type="evidence" value="ECO:0007669"/>
    <property type="project" value="TreeGrafter"/>
</dbReference>
<protein>
    <recommendedName>
        <fullName evidence="2">DegT/DnrJ/EryC1/StrS aminotransferase family protein</fullName>
    </recommendedName>
</protein>
<sequence>VERGDRVIISSLAPQAYLEVFRQRGIQPLTADVDPDTCMMLQDAVKAFLDKYPRAIIINNTLGCYPDTEVIDGYSLPVITDFSQGFNNANTPGKAMQGDIMLLSLAVDNIITAAGGGLVLARGKKDYKNLSSIFEEQSEDLLLCDMNAALGLAQLKSIEKFISTRKEIGEIFRRSLKKSRHRTIASGQDSEVSFYSFPVLLEYGIKEVRQYALKQGIETRHAFLNSLVAAEEHLKRSCPNSMSLLSRCILFPNDDKKREIVKTVKYFFKMIFQVSLKKIFFNLYM</sequence>
<dbReference type="AlphaFoldDB" id="A0A0F9EX31"/>
<dbReference type="InterPro" id="IPR000653">
    <property type="entry name" value="DegT/StrS_aminotransferase"/>
</dbReference>
<reference evidence="1" key="1">
    <citation type="journal article" date="2015" name="Nature">
        <title>Complex archaea that bridge the gap between prokaryotes and eukaryotes.</title>
        <authorList>
            <person name="Spang A."/>
            <person name="Saw J.H."/>
            <person name="Jorgensen S.L."/>
            <person name="Zaremba-Niedzwiedzka K."/>
            <person name="Martijn J."/>
            <person name="Lind A.E."/>
            <person name="van Eijk R."/>
            <person name="Schleper C."/>
            <person name="Guy L."/>
            <person name="Ettema T.J."/>
        </authorList>
    </citation>
    <scope>NUCLEOTIDE SEQUENCE</scope>
</reference>
<name>A0A0F9EX31_9ZZZZ</name>
<dbReference type="GO" id="GO:0030170">
    <property type="term" value="F:pyridoxal phosphate binding"/>
    <property type="evidence" value="ECO:0007669"/>
    <property type="project" value="TreeGrafter"/>
</dbReference>
<organism evidence="1">
    <name type="scientific">marine sediment metagenome</name>
    <dbReference type="NCBI Taxonomy" id="412755"/>
    <lineage>
        <taxon>unclassified sequences</taxon>
        <taxon>metagenomes</taxon>
        <taxon>ecological metagenomes</taxon>
    </lineage>
</organism>
<dbReference type="Pfam" id="PF01041">
    <property type="entry name" value="DegT_DnrJ_EryC1"/>
    <property type="match status" value="1"/>
</dbReference>
<comment type="caution">
    <text evidence="1">The sequence shown here is derived from an EMBL/GenBank/DDBJ whole genome shotgun (WGS) entry which is preliminary data.</text>
</comment>
<dbReference type="Gene3D" id="3.90.1150.10">
    <property type="entry name" value="Aspartate Aminotransferase, domain 1"/>
    <property type="match status" value="1"/>
</dbReference>
<feature type="non-terminal residue" evidence="1">
    <location>
        <position position="1"/>
    </location>
</feature>
<dbReference type="PANTHER" id="PTHR30244">
    <property type="entry name" value="TRANSAMINASE"/>
    <property type="match status" value="1"/>
</dbReference>
<dbReference type="SUPFAM" id="SSF53383">
    <property type="entry name" value="PLP-dependent transferases"/>
    <property type="match status" value="1"/>
</dbReference>
<dbReference type="EMBL" id="LAZR01023387">
    <property type="protein sequence ID" value="KKL78663.1"/>
    <property type="molecule type" value="Genomic_DNA"/>
</dbReference>
<dbReference type="InterPro" id="IPR015424">
    <property type="entry name" value="PyrdxlP-dep_Trfase"/>
</dbReference>
<dbReference type="Gene3D" id="3.40.640.10">
    <property type="entry name" value="Type I PLP-dependent aspartate aminotransferase-like (Major domain)"/>
    <property type="match status" value="1"/>
</dbReference>
<dbReference type="GO" id="GO:0008483">
    <property type="term" value="F:transaminase activity"/>
    <property type="evidence" value="ECO:0007669"/>
    <property type="project" value="TreeGrafter"/>
</dbReference>
<gene>
    <name evidence="1" type="ORF">LCGC14_2022620</name>
</gene>